<evidence type="ECO:0000313" key="1">
    <source>
        <dbReference type="EMBL" id="KXA98034.1"/>
    </source>
</evidence>
<evidence type="ECO:0000313" key="2">
    <source>
        <dbReference type="Proteomes" id="UP000070463"/>
    </source>
</evidence>
<organism evidence="1 2">
    <name type="scientific">candidate division MSBL1 archaeon SCGC-AAA259I09</name>
    <dbReference type="NCBI Taxonomy" id="1698267"/>
    <lineage>
        <taxon>Archaea</taxon>
        <taxon>Methanobacteriati</taxon>
        <taxon>Methanobacteriota</taxon>
        <taxon>candidate division MSBL1</taxon>
    </lineage>
</organism>
<dbReference type="EMBL" id="LHXR01000011">
    <property type="protein sequence ID" value="KXA98034.1"/>
    <property type="molecule type" value="Genomic_DNA"/>
</dbReference>
<sequence>MIDLSKNNSHISSLRVVSKREEDSYAVRIPIKEDKFSLVLPEGYIKWPEGKPYPDPVRIKIDDERNLWLNFGVSKKHGFYASLKIDENGEQ</sequence>
<dbReference type="Proteomes" id="UP000070463">
    <property type="component" value="Unassembled WGS sequence"/>
</dbReference>
<comment type="caution">
    <text evidence="1">The sequence shown here is derived from an EMBL/GenBank/DDBJ whole genome shotgun (WGS) entry which is preliminary data.</text>
</comment>
<protein>
    <submittedName>
        <fullName evidence="1">Uncharacterized protein</fullName>
    </submittedName>
</protein>
<name>A0A133UV03_9EURY</name>
<proteinExistence type="predicted"/>
<dbReference type="AlphaFoldDB" id="A0A133UV03"/>
<keyword evidence="2" id="KW-1185">Reference proteome</keyword>
<reference evidence="1 2" key="1">
    <citation type="journal article" date="2016" name="Sci. Rep.">
        <title>Metabolic traits of an uncultured archaeal lineage -MSBL1- from brine pools of the Red Sea.</title>
        <authorList>
            <person name="Mwirichia R."/>
            <person name="Alam I."/>
            <person name="Rashid M."/>
            <person name="Vinu M."/>
            <person name="Ba-Alawi W."/>
            <person name="Anthony Kamau A."/>
            <person name="Kamanda Ngugi D."/>
            <person name="Goker M."/>
            <person name="Klenk H.P."/>
            <person name="Bajic V."/>
            <person name="Stingl U."/>
        </authorList>
    </citation>
    <scope>NUCLEOTIDE SEQUENCE [LARGE SCALE GENOMIC DNA]</scope>
    <source>
        <strain evidence="1">SCGC-AAA259I09</strain>
    </source>
</reference>
<gene>
    <name evidence="1" type="ORF">AKJ37_01635</name>
</gene>
<accession>A0A133UV03</accession>